<keyword evidence="2" id="KW-1185">Reference proteome</keyword>
<gene>
    <name evidence="1" type="ORF">ACHHYP_06163</name>
</gene>
<reference evidence="1 2" key="1">
    <citation type="journal article" date="2014" name="Genome Biol. Evol.">
        <title>The secreted proteins of Achlya hypogyna and Thraustotheca clavata identify the ancestral oomycete secretome and reveal gene acquisitions by horizontal gene transfer.</title>
        <authorList>
            <person name="Misner I."/>
            <person name="Blouin N."/>
            <person name="Leonard G."/>
            <person name="Richards T.A."/>
            <person name="Lane C.E."/>
        </authorList>
    </citation>
    <scope>NUCLEOTIDE SEQUENCE [LARGE SCALE GENOMIC DNA]</scope>
    <source>
        <strain evidence="1 2">ATCC 48635</strain>
    </source>
</reference>
<dbReference type="InterPro" id="IPR050587">
    <property type="entry name" value="GNT1/Glycosyltrans_8"/>
</dbReference>
<protein>
    <submittedName>
        <fullName evidence="1">Uncharacterized protein</fullName>
    </submittedName>
</protein>
<proteinExistence type="predicted"/>
<dbReference type="Proteomes" id="UP000243579">
    <property type="component" value="Unassembled WGS sequence"/>
</dbReference>
<comment type="caution">
    <text evidence="1">The sequence shown here is derived from an EMBL/GenBank/DDBJ whole genome shotgun (WGS) entry which is preliminary data.</text>
</comment>
<evidence type="ECO:0000313" key="1">
    <source>
        <dbReference type="EMBL" id="OQR99437.1"/>
    </source>
</evidence>
<dbReference type="InterPro" id="IPR029044">
    <property type="entry name" value="Nucleotide-diphossugar_trans"/>
</dbReference>
<dbReference type="AlphaFoldDB" id="A0A1V9ZN75"/>
<dbReference type="Gene3D" id="3.90.550.10">
    <property type="entry name" value="Spore Coat Polysaccharide Biosynthesis Protein SpsA, Chain A"/>
    <property type="match status" value="1"/>
</dbReference>
<accession>A0A1V9ZN75</accession>
<dbReference type="STRING" id="1202772.A0A1V9ZN75"/>
<dbReference type="EMBL" id="JNBR01000063">
    <property type="protein sequence ID" value="OQR99437.1"/>
    <property type="molecule type" value="Genomic_DNA"/>
</dbReference>
<dbReference type="PANTHER" id="PTHR11183">
    <property type="entry name" value="GLYCOGENIN SUBFAMILY MEMBER"/>
    <property type="match status" value="1"/>
</dbReference>
<sequence>MAPEDNDAVATETEVLVAEVSSDPAPAPAADAEAPRAGMSRVKLLLVAMLTLLVAVEVVALAREASWVPKVTPAPTVPAHTRPAASHIPGYHGWQPLPALAADDRKLAYFFYATDDGQACNALIAAKKLRKLGTPAHIDIVAMVIDEVTNVTRQHLADGGMVVLPVAPWRLFEDHGLYRDSLTKLRIFQETGYDRLVYIDSDTVIMRNLDELFNLPHAMFWAPRAYWLENIQPFITSVLLVVDPRNELFEYLEGAIARQPEVQYDMDILNIEWKHQAGILPSEYVVLTTHLQEDTEKYLFGFRSFEERVNHTYIHHFSRSDQYGKPWQMDIDKIERRPNIIPLFYDLYEEFWAGRRQYCPFL</sequence>
<name>A0A1V9ZN75_ACHHY</name>
<dbReference type="SUPFAM" id="SSF53448">
    <property type="entry name" value="Nucleotide-diphospho-sugar transferases"/>
    <property type="match status" value="1"/>
</dbReference>
<organism evidence="1 2">
    <name type="scientific">Achlya hypogyna</name>
    <name type="common">Oomycete</name>
    <name type="synonym">Protoachlya hypogyna</name>
    <dbReference type="NCBI Taxonomy" id="1202772"/>
    <lineage>
        <taxon>Eukaryota</taxon>
        <taxon>Sar</taxon>
        <taxon>Stramenopiles</taxon>
        <taxon>Oomycota</taxon>
        <taxon>Saprolegniomycetes</taxon>
        <taxon>Saprolegniales</taxon>
        <taxon>Achlyaceae</taxon>
        <taxon>Achlya</taxon>
    </lineage>
</organism>
<dbReference type="OrthoDB" id="72977at2759"/>
<evidence type="ECO:0000313" key="2">
    <source>
        <dbReference type="Proteomes" id="UP000243579"/>
    </source>
</evidence>